<feature type="transmembrane region" description="Helical" evidence="1">
    <location>
        <begin position="12"/>
        <end position="30"/>
    </location>
</feature>
<evidence type="ECO:0000256" key="1">
    <source>
        <dbReference type="SAM" id="Phobius"/>
    </source>
</evidence>
<sequence>MDNLKQINKGMLAYCLAVIQIAYIIVISIVDISGKYMLYATNTYLISETIVRVVVALISLILGLVAIFQKESKKVRTYISIIISVVVLLGPAWGIIKAIFIILKLN</sequence>
<protein>
    <submittedName>
        <fullName evidence="2">Uncharacterized protein</fullName>
    </submittedName>
</protein>
<evidence type="ECO:0000313" key="2">
    <source>
        <dbReference type="EMBL" id="BCZ46794.1"/>
    </source>
</evidence>
<feature type="transmembrane region" description="Helical" evidence="1">
    <location>
        <begin position="50"/>
        <end position="68"/>
    </location>
</feature>
<dbReference type="Proteomes" id="UP000824633">
    <property type="component" value="Chromosome"/>
</dbReference>
<name>A0ABM7T646_9CLOT</name>
<reference evidence="3" key="1">
    <citation type="submission" date="2021-07" db="EMBL/GenBank/DDBJ databases">
        <title>Complete genome sequencing of a Clostridium isolate.</title>
        <authorList>
            <person name="Ueki A."/>
            <person name="Tonouchi A."/>
        </authorList>
    </citation>
    <scope>NUCLEOTIDE SEQUENCE [LARGE SCALE GENOMIC DNA]</scope>
    <source>
        <strain evidence="3">C5S11</strain>
    </source>
</reference>
<dbReference type="RefSeq" id="WP_224033198.1">
    <property type="nucleotide sequence ID" value="NZ_AP024849.1"/>
</dbReference>
<keyword evidence="1" id="KW-0472">Membrane</keyword>
<accession>A0ABM7T646</accession>
<keyword evidence="3" id="KW-1185">Reference proteome</keyword>
<keyword evidence="1" id="KW-1133">Transmembrane helix</keyword>
<organism evidence="2 3">
    <name type="scientific">Clostridium gelidum</name>
    <dbReference type="NCBI Taxonomy" id="704125"/>
    <lineage>
        <taxon>Bacteria</taxon>
        <taxon>Bacillati</taxon>
        <taxon>Bacillota</taxon>
        <taxon>Clostridia</taxon>
        <taxon>Eubacteriales</taxon>
        <taxon>Clostridiaceae</taxon>
        <taxon>Clostridium</taxon>
    </lineage>
</organism>
<feature type="transmembrane region" description="Helical" evidence="1">
    <location>
        <begin position="80"/>
        <end position="103"/>
    </location>
</feature>
<proteinExistence type="predicted"/>
<keyword evidence="1" id="KW-0812">Transmembrane</keyword>
<dbReference type="EMBL" id="AP024849">
    <property type="protein sequence ID" value="BCZ46794.1"/>
    <property type="molecule type" value="Genomic_DNA"/>
</dbReference>
<gene>
    <name evidence="2" type="ORF">psyc5s11_28610</name>
</gene>
<evidence type="ECO:0000313" key="3">
    <source>
        <dbReference type="Proteomes" id="UP000824633"/>
    </source>
</evidence>